<keyword evidence="2" id="KW-1185">Reference proteome</keyword>
<name>A0ABQ4R864_9HYPH</name>
<gene>
    <name evidence="1" type="ORF">OPKNFCMD_6701</name>
</gene>
<proteinExistence type="predicted"/>
<evidence type="ECO:0000313" key="2">
    <source>
        <dbReference type="Proteomes" id="UP001055167"/>
    </source>
</evidence>
<reference evidence="1" key="2">
    <citation type="submission" date="2021-08" db="EMBL/GenBank/DDBJ databases">
        <authorList>
            <person name="Tani A."/>
            <person name="Ola A."/>
            <person name="Ogura Y."/>
            <person name="Katsura K."/>
            <person name="Hayashi T."/>
        </authorList>
    </citation>
    <scope>NUCLEOTIDE SEQUENCE</scope>
    <source>
        <strain evidence="1">KCTC 52305</strain>
    </source>
</reference>
<comment type="caution">
    <text evidence="1">The sequence shown here is derived from an EMBL/GenBank/DDBJ whole genome shotgun (WGS) entry which is preliminary data.</text>
</comment>
<evidence type="ECO:0000313" key="1">
    <source>
        <dbReference type="EMBL" id="GJD53922.1"/>
    </source>
</evidence>
<sequence length="82" mass="9093">MSINERLATEALTLATRAFRSSERDLSSYEADRLRELVDGLVAEGEENHPTAVAIRALVQAGYRPCYAVVQGVETLWIQGEQ</sequence>
<protein>
    <submittedName>
        <fullName evidence="1">Uncharacterized protein</fullName>
    </submittedName>
</protein>
<organism evidence="1 2">
    <name type="scientific">Methylobacterium crusticola</name>
    <dbReference type="NCBI Taxonomy" id="1697972"/>
    <lineage>
        <taxon>Bacteria</taxon>
        <taxon>Pseudomonadati</taxon>
        <taxon>Pseudomonadota</taxon>
        <taxon>Alphaproteobacteria</taxon>
        <taxon>Hyphomicrobiales</taxon>
        <taxon>Methylobacteriaceae</taxon>
        <taxon>Methylobacterium</taxon>
    </lineage>
</organism>
<reference evidence="1" key="1">
    <citation type="journal article" date="2021" name="Front. Microbiol.">
        <title>Comprehensive Comparative Genomics and Phenotyping of Methylobacterium Species.</title>
        <authorList>
            <person name="Alessa O."/>
            <person name="Ogura Y."/>
            <person name="Fujitani Y."/>
            <person name="Takami H."/>
            <person name="Hayashi T."/>
            <person name="Sahin N."/>
            <person name="Tani A."/>
        </authorList>
    </citation>
    <scope>NUCLEOTIDE SEQUENCE</scope>
    <source>
        <strain evidence="1">KCTC 52305</strain>
    </source>
</reference>
<dbReference type="RefSeq" id="WP_128564297.1">
    <property type="nucleotide sequence ID" value="NZ_BPQH01000041.1"/>
</dbReference>
<dbReference type="Proteomes" id="UP001055167">
    <property type="component" value="Unassembled WGS sequence"/>
</dbReference>
<dbReference type="EMBL" id="BPQH01000041">
    <property type="protein sequence ID" value="GJD53922.1"/>
    <property type="molecule type" value="Genomic_DNA"/>
</dbReference>
<accession>A0ABQ4R864</accession>